<evidence type="ECO:0000256" key="6">
    <source>
        <dbReference type="ARBA" id="ARBA00022598"/>
    </source>
</evidence>
<comment type="similarity">
    <text evidence="2 15">Belongs to the phenylalanyl-tRNA synthetase beta subunit family. Type 1 subfamily.</text>
</comment>
<dbReference type="Gene3D" id="3.30.70.380">
    <property type="entry name" value="Ferrodoxin-fold anticodon-binding domain"/>
    <property type="match status" value="1"/>
</dbReference>
<dbReference type="PROSITE" id="PS51483">
    <property type="entry name" value="B5"/>
    <property type="match status" value="1"/>
</dbReference>
<evidence type="ECO:0000313" key="20">
    <source>
        <dbReference type="EMBL" id="AEH50849.1"/>
    </source>
</evidence>
<dbReference type="InterPro" id="IPR005146">
    <property type="entry name" value="B3/B4_tRNA-bd"/>
</dbReference>
<dbReference type="InterPro" id="IPR012340">
    <property type="entry name" value="NA-bd_OB-fold"/>
</dbReference>
<feature type="binding site" evidence="15">
    <location>
        <position position="455"/>
    </location>
    <ligand>
        <name>Mg(2+)</name>
        <dbReference type="ChEBI" id="CHEBI:18420"/>
        <note>shared with alpha subunit</note>
    </ligand>
</feature>
<dbReference type="RefSeq" id="WP_013932071.1">
    <property type="nucleotide sequence ID" value="NC_015707.1"/>
</dbReference>
<dbReference type="GO" id="GO:0000287">
    <property type="term" value="F:magnesium ion binding"/>
    <property type="evidence" value="ECO:0007669"/>
    <property type="project" value="UniProtKB-UniRule"/>
</dbReference>
<reference evidence="20 21" key="1">
    <citation type="submission" date="2010-11" db="EMBL/GenBank/DDBJ databases">
        <title>The complete genome of Thermotoga thermarum DSM 5069.</title>
        <authorList>
            <consortium name="US DOE Joint Genome Institute (JGI-PGF)"/>
            <person name="Lucas S."/>
            <person name="Copeland A."/>
            <person name="Lapidus A."/>
            <person name="Bruce D."/>
            <person name="Goodwin L."/>
            <person name="Pitluck S."/>
            <person name="Kyrpides N."/>
            <person name="Mavromatis K."/>
            <person name="Ivanova N."/>
            <person name="Zeytun A."/>
            <person name="Brettin T."/>
            <person name="Detter J.C."/>
            <person name="Tapia R."/>
            <person name="Han C."/>
            <person name="Land M."/>
            <person name="Hauser L."/>
            <person name="Markowitz V."/>
            <person name="Cheng J.-F."/>
            <person name="Hugenholtz P."/>
            <person name="Woyke T."/>
            <person name="Wu D."/>
            <person name="Spring S."/>
            <person name="Schroeder M."/>
            <person name="Brambilla E."/>
            <person name="Klenk H.-P."/>
            <person name="Eisen J.A."/>
        </authorList>
    </citation>
    <scope>NUCLEOTIDE SEQUENCE [LARGE SCALE GENOMIC DNA]</scope>
    <source>
        <strain evidence="20 21">DSM 5069</strain>
    </source>
</reference>
<dbReference type="SUPFAM" id="SSF46955">
    <property type="entry name" value="Putative DNA-binding domain"/>
    <property type="match status" value="1"/>
</dbReference>
<dbReference type="AlphaFoldDB" id="F7YY39"/>
<dbReference type="SUPFAM" id="SSF50249">
    <property type="entry name" value="Nucleic acid-binding proteins"/>
    <property type="match status" value="1"/>
</dbReference>
<feature type="domain" description="TRNA-binding" evidence="17">
    <location>
        <begin position="38"/>
        <end position="149"/>
    </location>
</feature>
<dbReference type="HAMAP" id="MF_00283">
    <property type="entry name" value="Phe_tRNA_synth_beta1"/>
    <property type="match status" value="1"/>
</dbReference>
<dbReference type="Pfam" id="PF03147">
    <property type="entry name" value="FDX-ACB"/>
    <property type="match status" value="1"/>
</dbReference>
<feature type="binding site" evidence="15">
    <location>
        <position position="461"/>
    </location>
    <ligand>
        <name>Mg(2+)</name>
        <dbReference type="ChEBI" id="CHEBI:18420"/>
        <note>shared with alpha subunit</note>
    </ligand>
</feature>
<dbReference type="InterPro" id="IPR020825">
    <property type="entry name" value="Phe-tRNA_synthase-like_B3/B4"/>
</dbReference>
<dbReference type="Pfam" id="PF03484">
    <property type="entry name" value="B5"/>
    <property type="match status" value="1"/>
</dbReference>
<dbReference type="GO" id="GO:0005524">
    <property type="term" value="F:ATP binding"/>
    <property type="evidence" value="ECO:0007669"/>
    <property type="project" value="UniProtKB-UniRule"/>
</dbReference>
<keyword evidence="6 15" id="KW-0436">Ligase</keyword>
<evidence type="ECO:0000256" key="3">
    <source>
        <dbReference type="ARBA" id="ARBA00011209"/>
    </source>
</evidence>
<dbReference type="KEGG" id="tta:Theth_0764"/>
<dbReference type="GO" id="GO:0004826">
    <property type="term" value="F:phenylalanine-tRNA ligase activity"/>
    <property type="evidence" value="ECO:0007669"/>
    <property type="project" value="UniProtKB-UniRule"/>
</dbReference>
<evidence type="ECO:0000256" key="1">
    <source>
        <dbReference type="ARBA" id="ARBA00004496"/>
    </source>
</evidence>
<dbReference type="PROSITE" id="PS50886">
    <property type="entry name" value="TRBD"/>
    <property type="match status" value="1"/>
</dbReference>
<evidence type="ECO:0000256" key="14">
    <source>
        <dbReference type="ARBA" id="ARBA00049255"/>
    </source>
</evidence>
<comment type="subcellular location">
    <subcellularLocation>
        <location evidence="1 15">Cytoplasm</location>
    </subcellularLocation>
</comment>
<evidence type="ECO:0000256" key="5">
    <source>
        <dbReference type="ARBA" id="ARBA00022555"/>
    </source>
</evidence>
<dbReference type="CDD" id="cd00769">
    <property type="entry name" value="PheRS_beta_core"/>
    <property type="match status" value="1"/>
</dbReference>
<dbReference type="PANTHER" id="PTHR10947:SF0">
    <property type="entry name" value="PHENYLALANINE--TRNA LIGASE BETA SUBUNIT"/>
    <property type="match status" value="1"/>
</dbReference>
<keyword evidence="13 15" id="KW-0030">Aminoacyl-tRNA synthetase</keyword>
<dbReference type="CDD" id="cd02796">
    <property type="entry name" value="tRNA_bind_bactPheRS"/>
    <property type="match status" value="1"/>
</dbReference>
<evidence type="ECO:0000256" key="7">
    <source>
        <dbReference type="ARBA" id="ARBA00022723"/>
    </source>
</evidence>
<dbReference type="InterPro" id="IPR005147">
    <property type="entry name" value="tRNA_synthase_B5-dom"/>
</dbReference>
<organism evidence="20 21">
    <name type="scientific">Pseudothermotoga thermarum DSM 5069</name>
    <dbReference type="NCBI Taxonomy" id="688269"/>
    <lineage>
        <taxon>Bacteria</taxon>
        <taxon>Thermotogati</taxon>
        <taxon>Thermotogota</taxon>
        <taxon>Thermotogae</taxon>
        <taxon>Thermotogales</taxon>
        <taxon>Thermotogaceae</taxon>
        <taxon>Pseudothermotoga</taxon>
    </lineage>
</organism>
<dbReference type="Pfam" id="PF03483">
    <property type="entry name" value="B3_4"/>
    <property type="match status" value="1"/>
</dbReference>
<protein>
    <recommendedName>
        <fullName evidence="15">Phenylalanine--tRNA ligase beta subunit</fullName>
        <ecNumber evidence="15">6.1.1.20</ecNumber>
    </recommendedName>
    <alternativeName>
        <fullName evidence="15">Phenylalanyl-tRNA synthetase beta subunit</fullName>
        <shortName evidence="15">PheRS</shortName>
    </alternativeName>
</protein>
<proteinExistence type="inferred from homology"/>
<dbReference type="EMBL" id="CP002351">
    <property type="protein sequence ID" value="AEH50849.1"/>
    <property type="molecule type" value="Genomic_DNA"/>
</dbReference>
<evidence type="ECO:0000256" key="11">
    <source>
        <dbReference type="ARBA" id="ARBA00022884"/>
    </source>
</evidence>
<keyword evidence="8 15" id="KW-0547">Nucleotide-binding</keyword>
<feature type="domain" description="FDX-ACB" evidence="18">
    <location>
        <begin position="697"/>
        <end position="789"/>
    </location>
</feature>
<dbReference type="PATRIC" id="fig|688269.3.peg.788"/>
<keyword evidence="4 15" id="KW-0963">Cytoplasm</keyword>
<dbReference type="SUPFAM" id="SSF56037">
    <property type="entry name" value="PheT/TilS domain"/>
    <property type="match status" value="1"/>
</dbReference>
<dbReference type="InterPro" id="IPR033714">
    <property type="entry name" value="tRNA_bind_bactPheRS"/>
</dbReference>
<dbReference type="GO" id="GO:0000049">
    <property type="term" value="F:tRNA binding"/>
    <property type="evidence" value="ECO:0007669"/>
    <property type="project" value="UniProtKB-UniRule"/>
</dbReference>
<evidence type="ECO:0000256" key="8">
    <source>
        <dbReference type="ARBA" id="ARBA00022741"/>
    </source>
</evidence>
<dbReference type="Proteomes" id="UP000006804">
    <property type="component" value="Chromosome"/>
</dbReference>
<evidence type="ECO:0000259" key="18">
    <source>
        <dbReference type="PROSITE" id="PS51447"/>
    </source>
</evidence>
<sequence length="791" mass="89288">MLVPIEWLREFVEIDWSVDELAEKLTMAGLKVETILNPFAQGKIVCAEVVETSLHPESNKLKVCKVFDGENTYTTVTSDMKVEKGHKVAIAYPSTKLSNGQVVEPAKIKGVLSQVVMCSLEELGLEPKSEGVCLIDQIDKDIPIGADVIERWKLNEPVLDLEITSNRPDCLGIIGVAREVSVISGKQLKKPSISYSCSNLKVEDFVKVSIEDIDGCPRYCAAFVDGVVIKPSPIWVRRRLMTCGIRPINNVVDSTNYVMLETGHPTHAFDFSKVYQGTIVVRKAREKEKVTLLDEKDYELKGLETLITDPVSILAVGGVMGAKNSGVSEQTSRIILEVAYFNPVRIRKTAKVLGIKSDAAYRFERGVDPNGVVFVMQRLLTIVQKICNGSVAQGLVDVYPRKIDNRVIELRKEKISTILGIDPKGESKKILQSLEMKVEEKEDRLKVEVPTFRPDISIEEDLVEEIGRIYGYSKIEAVAPRIIARGRGWNDKQLFRRKIREHLIALGFDETINLSFCPSKLVSKILNVEPVKLLNPLTEDMDCLRPSLLFGLLDSLAFNYRRQMRDIKYFEIAKIFHNENGNPVEKEFVGAIATGRFEEENYKVSSEIDFFIFKGYLESLQEHFALKFDFKPVNLPMYVPGRSAIIKLENEEIGKIGMLASSVLEFYDLKGDVYFFELDLDKMFQAFQSVRPVKQLSSFPAIRRDISLLLPTGVYAGGIVDYLYSSSEYVEKAGVCDIYKGKDVPENMTSVTFYVVYRAPDRSLTDDEVNAIFEKTVKDVEERFGVKRRFS</sequence>
<keyword evidence="12 15" id="KW-0648">Protein biosynthesis</keyword>
<keyword evidence="11 16" id="KW-0694">RNA-binding</keyword>
<dbReference type="EC" id="6.1.1.20" evidence="15"/>
<dbReference type="SUPFAM" id="SSF55681">
    <property type="entry name" value="Class II aaRS and biotin synthetases"/>
    <property type="match status" value="1"/>
</dbReference>
<name>F7YY39_9THEM</name>
<keyword evidence="7 15" id="KW-0479">Metal-binding</keyword>
<dbReference type="InterPro" id="IPR045060">
    <property type="entry name" value="Phe-tRNA-ligase_IIc_bsu"/>
</dbReference>
<gene>
    <name evidence="15" type="primary">pheT</name>
    <name evidence="20" type="ORF">Theth_0764</name>
</gene>
<dbReference type="NCBIfam" id="TIGR00472">
    <property type="entry name" value="pheT_bact"/>
    <property type="match status" value="1"/>
</dbReference>
<dbReference type="PANTHER" id="PTHR10947">
    <property type="entry name" value="PHENYLALANYL-TRNA SYNTHETASE BETA CHAIN AND LEUCINE-RICH REPEAT-CONTAINING PROTEIN 47"/>
    <property type="match status" value="1"/>
</dbReference>
<dbReference type="InterPro" id="IPR045864">
    <property type="entry name" value="aa-tRNA-synth_II/BPL/LPL"/>
</dbReference>
<dbReference type="InterPro" id="IPR005121">
    <property type="entry name" value="Fdx_antiC-bd"/>
</dbReference>
<dbReference type="Pfam" id="PF17759">
    <property type="entry name" value="tRNA_synthFbeta"/>
    <property type="match status" value="1"/>
</dbReference>
<dbReference type="eggNOG" id="COG0072">
    <property type="taxonomic scope" value="Bacteria"/>
</dbReference>
<evidence type="ECO:0000256" key="15">
    <source>
        <dbReference type="HAMAP-Rule" id="MF_00283"/>
    </source>
</evidence>
<comment type="subunit">
    <text evidence="3 15">Tetramer of two alpha and two beta subunits.</text>
</comment>
<dbReference type="InterPro" id="IPR004532">
    <property type="entry name" value="Phe-tRNA-ligase_IIc_bsu_bact"/>
</dbReference>
<evidence type="ECO:0000313" key="21">
    <source>
        <dbReference type="Proteomes" id="UP000006804"/>
    </source>
</evidence>
<evidence type="ECO:0000256" key="16">
    <source>
        <dbReference type="PROSITE-ProRule" id="PRU00209"/>
    </source>
</evidence>
<comment type="cofactor">
    <cofactor evidence="15">
        <name>Mg(2+)</name>
        <dbReference type="ChEBI" id="CHEBI:18420"/>
    </cofactor>
    <text evidence="15">Binds 2 magnesium ions per tetramer.</text>
</comment>
<evidence type="ECO:0000256" key="9">
    <source>
        <dbReference type="ARBA" id="ARBA00022840"/>
    </source>
</evidence>
<dbReference type="GO" id="GO:0009328">
    <property type="term" value="C:phenylalanine-tRNA ligase complex"/>
    <property type="evidence" value="ECO:0007669"/>
    <property type="project" value="TreeGrafter"/>
</dbReference>
<accession>F7YY39</accession>
<dbReference type="Gene3D" id="3.30.56.10">
    <property type="match status" value="2"/>
</dbReference>
<evidence type="ECO:0000256" key="13">
    <source>
        <dbReference type="ARBA" id="ARBA00023146"/>
    </source>
</evidence>
<comment type="catalytic activity">
    <reaction evidence="14 15">
        <text>tRNA(Phe) + L-phenylalanine + ATP = L-phenylalanyl-tRNA(Phe) + AMP + diphosphate + H(+)</text>
        <dbReference type="Rhea" id="RHEA:19413"/>
        <dbReference type="Rhea" id="RHEA-COMP:9668"/>
        <dbReference type="Rhea" id="RHEA-COMP:9699"/>
        <dbReference type="ChEBI" id="CHEBI:15378"/>
        <dbReference type="ChEBI" id="CHEBI:30616"/>
        <dbReference type="ChEBI" id="CHEBI:33019"/>
        <dbReference type="ChEBI" id="CHEBI:58095"/>
        <dbReference type="ChEBI" id="CHEBI:78442"/>
        <dbReference type="ChEBI" id="CHEBI:78531"/>
        <dbReference type="ChEBI" id="CHEBI:456215"/>
        <dbReference type="EC" id="6.1.1.20"/>
    </reaction>
</comment>
<dbReference type="OrthoDB" id="9805455at2"/>
<feature type="binding site" evidence="15">
    <location>
        <position position="464"/>
    </location>
    <ligand>
        <name>Mg(2+)</name>
        <dbReference type="ChEBI" id="CHEBI:18420"/>
        <note>shared with alpha subunit</note>
    </ligand>
</feature>
<evidence type="ECO:0000259" key="17">
    <source>
        <dbReference type="PROSITE" id="PS50886"/>
    </source>
</evidence>
<keyword evidence="9 15" id="KW-0067">ATP-binding</keyword>
<dbReference type="Gene3D" id="2.40.50.140">
    <property type="entry name" value="Nucleic acid-binding proteins"/>
    <property type="match status" value="1"/>
</dbReference>
<dbReference type="HOGENOM" id="CLU_016891_0_0_0"/>
<evidence type="ECO:0000256" key="12">
    <source>
        <dbReference type="ARBA" id="ARBA00022917"/>
    </source>
</evidence>
<dbReference type="InterPro" id="IPR041616">
    <property type="entry name" value="PheRS_beta_core"/>
</dbReference>
<feature type="binding site" evidence="15">
    <location>
        <position position="465"/>
    </location>
    <ligand>
        <name>Mg(2+)</name>
        <dbReference type="ChEBI" id="CHEBI:18420"/>
        <note>shared with alpha subunit</note>
    </ligand>
</feature>
<feature type="domain" description="B5" evidence="19">
    <location>
        <begin position="403"/>
        <end position="477"/>
    </location>
</feature>
<dbReference type="SMART" id="SM00896">
    <property type="entry name" value="FDX-ACB"/>
    <property type="match status" value="1"/>
</dbReference>
<keyword evidence="10 15" id="KW-0460">Magnesium</keyword>
<evidence type="ECO:0000256" key="4">
    <source>
        <dbReference type="ARBA" id="ARBA00022490"/>
    </source>
</evidence>
<dbReference type="SUPFAM" id="SSF54991">
    <property type="entry name" value="Anticodon-binding domain of PheRS"/>
    <property type="match status" value="1"/>
</dbReference>
<dbReference type="GO" id="GO:0006432">
    <property type="term" value="P:phenylalanyl-tRNA aminoacylation"/>
    <property type="evidence" value="ECO:0007669"/>
    <property type="project" value="UniProtKB-UniRule"/>
</dbReference>
<dbReference type="SMART" id="SM00873">
    <property type="entry name" value="B3_4"/>
    <property type="match status" value="1"/>
</dbReference>
<dbReference type="InterPro" id="IPR002547">
    <property type="entry name" value="tRNA-bd_dom"/>
</dbReference>
<dbReference type="STRING" id="688269.Theth_0764"/>
<dbReference type="Pfam" id="PF01588">
    <property type="entry name" value="tRNA_bind"/>
    <property type="match status" value="1"/>
</dbReference>
<dbReference type="SMART" id="SM00874">
    <property type="entry name" value="B5"/>
    <property type="match status" value="1"/>
</dbReference>
<evidence type="ECO:0000256" key="2">
    <source>
        <dbReference type="ARBA" id="ARBA00008653"/>
    </source>
</evidence>
<keyword evidence="21" id="KW-1185">Reference proteome</keyword>
<dbReference type="Gene3D" id="3.30.930.10">
    <property type="entry name" value="Bira Bifunctional Protein, Domain 2"/>
    <property type="match status" value="1"/>
</dbReference>
<keyword evidence="5 16" id="KW-0820">tRNA-binding</keyword>
<dbReference type="Gene3D" id="3.50.40.10">
    <property type="entry name" value="Phenylalanyl-trna Synthetase, Chain B, domain 3"/>
    <property type="match status" value="1"/>
</dbReference>
<dbReference type="InterPro" id="IPR009061">
    <property type="entry name" value="DNA-bd_dom_put_sf"/>
</dbReference>
<evidence type="ECO:0000259" key="19">
    <source>
        <dbReference type="PROSITE" id="PS51483"/>
    </source>
</evidence>
<evidence type="ECO:0000256" key="10">
    <source>
        <dbReference type="ARBA" id="ARBA00022842"/>
    </source>
</evidence>
<dbReference type="PROSITE" id="PS51447">
    <property type="entry name" value="FDX_ACB"/>
    <property type="match status" value="1"/>
</dbReference>
<dbReference type="InterPro" id="IPR036690">
    <property type="entry name" value="Fdx_antiC-bd_sf"/>
</dbReference>